<evidence type="ECO:0000256" key="3">
    <source>
        <dbReference type="ARBA" id="ARBA00022516"/>
    </source>
</evidence>
<comment type="subunit">
    <text evidence="9 10">Homodimer. Probably interacts with PlsY.</text>
</comment>
<keyword evidence="4 10" id="KW-0808">Transferase</keyword>
<dbReference type="SUPFAM" id="SSF53659">
    <property type="entry name" value="Isocitrate/Isopropylmalate dehydrogenase-like"/>
    <property type="match status" value="1"/>
</dbReference>
<dbReference type="Proteomes" id="UP000325161">
    <property type="component" value="Chromosome"/>
</dbReference>
<comment type="function">
    <text evidence="10">Catalyzes the reversible formation of acyl-phosphate (acyl-PO(4)) from acyl-[acyl-carrier-protein] (acyl-ACP). This enzyme utilizes acyl-ACP as fatty acyl donor, but not acyl-CoA.</text>
</comment>
<dbReference type="AlphaFoldDB" id="A0A5C0B716"/>
<dbReference type="EC" id="2.3.1.274" evidence="8 10"/>
<dbReference type="GO" id="GO:0043811">
    <property type="term" value="F:phosphate:acyl-[acyl carrier protein] acyltransferase activity"/>
    <property type="evidence" value="ECO:0007669"/>
    <property type="project" value="UniProtKB-UniRule"/>
</dbReference>
<comment type="subcellular location">
    <subcellularLocation>
        <location evidence="10">Cytoplasm</location>
    </subcellularLocation>
    <text evidence="10">Associated with the membrane possibly through PlsY.</text>
</comment>
<evidence type="ECO:0000256" key="11">
    <source>
        <dbReference type="SAM" id="MobiDB-lite"/>
    </source>
</evidence>
<keyword evidence="2 10" id="KW-0963">Cytoplasm</keyword>
<dbReference type="GO" id="GO:0008654">
    <property type="term" value="P:phospholipid biosynthetic process"/>
    <property type="evidence" value="ECO:0007669"/>
    <property type="project" value="UniProtKB-KW"/>
</dbReference>
<evidence type="ECO:0000313" key="13">
    <source>
        <dbReference type="Proteomes" id="UP000325161"/>
    </source>
</evidence>
<dbReference type="RefSeq" id="WP_148819356.1">
    <property type="nucleotide sequence ID" value="NZ_CP043046.1"/>
</dbReference>
<keyword evidence="6 10" id="KW-0594">Phospholipid biosynthesis</keyword>
<evidence type="ECO:0000256" key="2">
    <source>
        <dbReference type="ARBA" id="ARBA00022490"/>
    </source>
</evidence>
<dbReference type="Gene3D" id="3.40.718.10">
    <property type="entry name" value="Isopropylmalate Dehydrogenase"/>
    <property type="match status" value="1"/>
</dbReference>
<protein>
    <recommendedName>
        <fullName evidence="8 10">Phosphate acyltransferase</fullName>
        <ecNumber evidence="8 10">2.3.1.274</ecNumber>
    </recommendedName>
    <alternativeName>
        <fullName evidence="10">Acyl-ACP phosphotransacylase</fullName>
    </alternativeName>
    <alternativeName>
        <fullName evidence="10">Acyl-[acyl-carrier-protein]--phosphate acyltransferase</fullName>
    </alternativeName>
    <alternativeName>
        <fullName evidence="10">Phosphate-acyl-ACP acyltransferase</fullName>
    </alternativeName>
</protein>
<accession>A0A5C0B716</accession>
<dbReference type="HAMAP" id="MF_00019">
    <property type="entry name" value="PlsX"/>
    <property type="match status" value="1"/>
</dbReference>
<keyword evidence="12" id="KW-0012">Acyltransferase</keyword>
<dbReference type="GO" id="GO:0006633">
    <property type="term" value="P:fatty acid biosynthetic process"/>
    <property type="evidence" value="ECO:0007669"/>
    <property type="project" value="UniProtKB-UniRule"/>
</dbReference>
<dbReference type="InterPro" id="IPR003664">
    <property type="entry name" value="FA_synthesis"/>
</dbReference>
<proteinExistence type="inferred from homology"/>
<keyword evidence="7 10" id="KW-1208">Phospholipid metabolism</keyword>
<gene>
    <name evidence="10 12" type="primary">plsX</name>
    <name evidence="12" type="ORF">FXN63_14740</name>
</gene>
<evidence type="ECO:0000256" key="10">
    <source>
        <dbReference type="HAMAP-Rule" id="MF_00019"/>
    </source>
</evidence>
<keyword evidence="5 10" id="KW-0443">Lipid metabolism</keyword>
<dbReference type="PIRSF" id="PIRSF002465">
    <property type="entry name" value="Phsphlp_syn_PlsX"/>
    <property type="match status" value="1"/>
</dbReference>
<organism evidence="12 13">
    <name type="scientific">Pigmentiphaga aceris</name>
    <dbReference type="NCBI Taxonomy" id="1940612"/>
    <lineage>
        <taxon>Bacteria</taxon>
        <taxon>Pseudomonadati</taxon>
        <taxon>Pseudomonadota</taxon>
        <taxon>Betaproteobacteria</taxon>
        <taxon>Burkholderiales</taxon>
        <taxon>Alcaligenaceae</taxon>
        <taxon>Pigmentiphaga</taxon>
    </lineage>
</organism>
<evidence type="ECO:0000256" key="7">
    <source>
        <dbReference type="ARBA" id="ARBA00023264"/>
    </source>
</evidence>
<evidence type="ECO:0000256" key="5">
    <source>
        <dbReference type="ARBA" id="ARBA00023098"/>
    </source>
</evidence>
<dbReference type="NCBIfam" id="TIGR00182">
    <property type="entry name" value="plsX"/>
    <property type="match status" value="1"/>
</dbReference>
<dbReference type="KEGG" id="pacr:FXN63_14740"/>
<comment type="similarity">
    <text evidence="10">Belongs to the PlsX family.</text>
</comment>
<keyword evidence="13" id="KW-1185">Reference proteome</keyword>
<name>A0A5C0B716_9BURK</name>
<evidence type="ECO:0000256" key="6">
    <source>
        <dbReference type="ARBA" id="ARBA00023209"/>
    </source>
</evidence>
<dbReference type="PANTHER" id="PTHR30100:SF1">
    <property type="entry name" value="PHOSPHATE ACYLTRANSFERASE"/>
    <property type="match status" value="1"/>
</dbReference>
<evidence type="ECO:0000256" key="4">
    <source>
        <dbReference type="ARBA" id="ARBA00022679"/>
    </source>
</evidence>
<dbReference type="PANTHER" id="PTHR30100">
    <property type="entry name" value="FATTY ACID/PHOSPHOLIPID SYNTHESIS PROTEIN PLSX"/>
    <property type="match status" value="1"/>
</dbReference>
<evidence type="ECO:0000256" key="9">
    <source>
        <dbReference type="ARBA" id="ARBA00046608"/>
    </source>
</evidence>
<reference evidence="12 13" key="1">
    <citation type="submission" date="2019-08" db="EMBL/GenBank/DDBJ databases">
        <title>Amphibian skin-associated Pigmentiphaga: genome sequence and occurrence across geography and hosts.</title>
        <authorList>
            <person name="Bletz M.C."/>
            <person name="Bunk B."/>
            <person name="Sproeer C."/>
            <person name="Biwer P."/>
            <person name="Reiter S."/>
            <person name="Rabemananjara F.C.E."/>
            <person name="Schulz S."/>
            <person name="Overmann J."/>
            <person name="Vences M."/>
        </authorList>
    </citation>
    <scope>NUCLEOTIDE SEQUENCE [LARGE SCALE GENOMIC DNA]</scope>
    <source>
        <strain evidence="12 13">Mada1488</strain>
    </source>
</reference>
<keyword evidence="3 10" id="KW-0444">Lipid biosynthesis</keyword>
<dbReference type="OrthoDB" id="9806408at2"/>
<sequence>MIRIAIDCMGGDHGLPVTIPAALNFRDHHPDVHLLLVGLQDQIEAQLASARSALGRDRLEIVAATEVVAMDDPVEVALRRKKDSSMRVAATLVKDGRADACISAGNTGAWMAISRYVLKTLDGIDRPAISTALPNQKGGVTYMLDLGANVDCTAQHLLQFAIMGTAMVAAIEQRQKPTVGLLNIGEEVIKGNDIVKQAAELLRASPLNFTGNVEGNDIYTGVVDVVVCDGFVGNVVLKASEGLAKMLGSFIKEEFKRSPLTLLMGAVAKPVLGRFRNRVDHRRYNGAALLGLRGVVIKSHGSADAYAFECALKRARGAVANDMLSLTTQVVAQINQSLQTPAESTLTRVDAGANAQSSHGDRQ</sequence>
<dbReference type="UniPathway" id="UPA00085"/>
<dbReference type="Pfam" id="PF02504">
    <property type="entry name" value="FA_synthesis"/>
    <property type="match status" value="1"/>
</dbReference>
<evidence type="ECO:0000256" key="8">
    <source>
        <dbReference type="ARBA" id="ARBA00024069"/>
    </source>
</evidence>
<dbReference type="EMBL" id="CP043046">
    <property type="protein sequence ID" value="QEI09330.1"/>
    <property type="molecule type" value="Genomic_DNA"/>
</dbReference>
<dbReference type="InterPro" id="IPR012281">
    <property type="entry name" value="Phospholipid_synth_PlsX-like"/>
</dbReference>
<dbReference type="GO" id="GO:0005737">
    <property type="term" value="C:cytoplasm"/>
    <property type="evidence" value="ECO:0007669"/>
    <property type="project" value="UniProtKB-SubCell"/>
</dbReference>
<comment type="pathway">
    <text evidence="10">Lipid metabolism; phospholipid metabolism.</text>
</comment>
<feature type="compositionally biased region" description="Polar residues" evidence="11">
    <location>
        <begin position="354"/>
        <end position="363"/>
    </location>
</feature>
<evidence type="ECO:0000313" key="12">
    <source>
        <dbReference type="EMBL" id="QEI09330.1"/>
    </source>
</evidence>
<feature type="region of interest" description="Disordered" evidence="11">
    <location>
        <begin position="343"/>
        <end position="363"/>
    </location>
</feature>
<comment type="catalytic activity">
    <reaction evidence="1 10">
        <text>a fatty acyl-[ACP] + phosphate = an acyl phosphate + holo-[ACP]</text>
        <dbReference type="Rhea" id="RHEA:42292"/>
        <dbReference type="Rhea" id="RHEA-COMP:9685"/>
        <dbReference type="Rhea" id="RHEA-COMP:14125"/>
        <dbReference type="ChEBI" id="CHEBI:43474"/>
        <dbReference type="ChEBI" id="CHEBI:59918"/>
        <dbReference type="ChEBI" id="CHEBI:64479"/>
        <dbReference type="ChEBI" id="CHEBI:138651"/>
        <dbReference type="EC" id="2.3.1.274"/>
    </reaction>
</comment>
<evidence type="ECO:0000256" key="1">
    <source>
        <dbReference type="ARBA" id="ARBA00001232"/>
    </source>
</evidence>